<dbReference type="Pfam" id="PF01061">
    <property type="entry name" value="ABC2_membrane"/>
    <property type="match status" value="2"/>
</dbReference>
<feature type="transmembrane region" description="Helical" evidence="11">
    <location>
        <begin position="1425"/>
        <end position="1448"/>
    </location>
</feature>
<feature type="transmembrane region" description="Helical" evidence="11">
    <location>
        <begin position="730"/>
        <end position="750"/>
    </location>
</feature>
<keyword evidence="4" id="KW-1003">Cell membrane</keyword>
<evidence type="ECO:0000256" key="10">
    <source>
        <dbReference type="SAM" id="MobiDB-lite"/>
    </source>
</evidence>
<feature type="transmembrane region" description="Helical" evidence="11">
    <location>
        <begin position="625"/>
        <end position="645"/>
    </location>
</feature>
<keyword evidence="3" id="KW-0813">Transport</keyword>
<name>A0A9W9Q6R9_PENBR</name>
<protein>
    <submittedName>
        <fullName evidence="13">CDR ABC transporter</fullName>
    </submittedName>
</protein>
<dbReference type="PANTHER" id="PTHR19241">
    <property type="entry name" value="ATP-BINDING CASSETTE TRANSPORTER"/>
    <property type="match status" value="1"/>
</dbReference>
<feature type="transmembrane region" description="Helical" evidence="11">
    <location>
        <begin position="518"/>
        <end position="539"/>
    </location>
</feature>
<evidence type="ECO:0000256" key="9">
    <source>
        <dbReference type="ARBA" id="ARBA00023136"/>
    </source>
</evidence>
<dbReference type="Gene3D" id="3.40.50.300">
    <property type="entry name" value="P-loop containing nucleotide triphosphate hydrolases"/>
    <property type="match status" value="2"/>
</dbReference>
<feature type="transmembrane region" description="Helical" evidence="11">
    <location>
        <begin position="1271"/>
        <end position="1291"/>
    </location>
</feature>
<dbReference type="Pfam" id="PF19055">
    <property type="entry name" value="ABC2_membrane_7"/>
    <property type="match status" value="1"/>
</dbReference>
<evidence type="ECO:0000256" key="7">
    <source>
        <dbReference type="ARBA" id="ARBA00022840"/>
    </source>
</evidence>
<dbReference type="SUPFAM" id="SSF52540">
    <property type="entry name" value="P-loop containing nucleoside triphosphate hydrolases"/>
    <property type="match status" value="2"/>
</dbReference>
<organism evidence="13 14">
    <name type="scientific">Penicillium brevicompactum</name>
    <dbReference type="NCBI Taxonomy" id="5074"/>
    <lineage>
        <taxon>Eukaryota</taxon>
        <taxon>Fungi</taxon>
        <taxon>Dikarya</taxon>
        <taxon>Ascomycota</taxon>
        <taxon>Pezizomycotina</taxon>
        <taxon>Eurotiomycetes</taxon>
        <taxon>Eurotiomycetidae</taxon>
        <taxon>Eurotiales</taxon>
        <taxon>Aspergillaceae</taxon>
        <taxon>Penicillium</taxon>
    </lineage>
</organism>
<evidence type="ECO:0000256" key="6">
    <source>
        <dbReference type="ARBA" id="ARBA00022741"/>
    </source>
</evidence>
<accession>A0A9W9Q6R9</accession>
<dbReference type="GO" id="GO:0016887">
    <property type="term" value="F:ATP hydrolysis activity"/>
    <property type="evidence" value="ECO:0007669"/>
    <property type="project" value="InterPro"/>
</dbReference>
<evidence type="ECO:0000313" key="14">
    <source>
        <dbReference type="Proteomes" id="UP001147695"/>
    </source>
</evidence>
<feature type="transmembrane region" description="Helical" evidence="11">
    <location>
        <begin position="1228"/>
        <end position="1251"/>
    </location>
</feature>
<feature type="domain" description="ABC transporter" evidence="12">
    <location>
        <begin position="130"/>
        <end position="382"/>
    </location>
</feature>
<dbReference type="CDD" id="cd03232">
    <property type="entry name" value="ABCG_PDR_domain2"/>
    <property type="match status" value="1"/>
</dbReference>
<evidence type="ECO:0000256" key="11">
    <source>
        <dbReference type="SAM" id="Phobius"/>
    </source>
</evidence>
<keyword evidence="8 11" id="KW-1133">Transmembrane helix</keyword>
<keyword evidence="9 11" id="KW-0472">Membrane</keyword>
<dbReference type="InterPro" id="IPR003593">
    <property type="entry name" value="AAA+_ATPase"/>
</dbReference>
<sequence length="1466" mass="164626">MSHDSASSANSLPGSHKSQQSFAPIRSGSTPSDHHPSEDGLSDAATARITSSRKSYASGHEGQDWAQIQKLISRMFGEERKANSEEEKTRHAGVVWKGLTVKGAGLGAALQPTNGDIFLGLPRLIKRLLTRGRNGTSVAKPPIRTILNDFTGCVRPGEMLLVLGRPGSGCSTFLKVLGNQRAGYEAIDGIVEYGGTDSETMAKQYRSEVSYNPEDDLHYATLTVRDTLLFALKSRTPDKASRIPGESRTDYQQTFLSAIAKLFWIEHALDTRVGNELIRGISGGEKKRTSIAEAMITKASTQCWDNSTKGLDASTALEYAQSLRSLTNTANVATVVALYQASENLFNLFDKVIMIEDGKCCFFGPGDKAKAYFEALGFECPPRWTTPDFLTSVCDPHARRARPGSENQIPRTAEEFEVAYRKSEIYKANLADIESFEREVEAQKHEKEKVRGQMKNKNFTIPFYKQVALLTHRQLLIMVGDRATVIGKWSIITFQALIVGSLFYALPDTSGGVFTRGGVMFFILLFNALLAMAELTAAFESRPILMKHKSFSFYRPSAYALAQVVVDVPLVFVQVVLFDIVVYFMANLSRTPSQFFINLLFIFTLTMTMYSFFRSLGALCASLDVATRITGVAIQALIVYTGYLIPPWKMHPWLKWLIWINPVQYAFEGLMANEFAGLAIKCEPPYVFPDGPNASPGHQSCAIQGSSPDSLVVDGSNYIFTAFTYTRAHLWRNFGIIIGWFIFFVVLTMLGMEMQRPNKGGSSVTVFKRNEAPQGVRDAIINPGKSEDEESKVNSNDQNHSQEKEFDESPDMSSSISNTAIFTWQDVNYIIPYRGGQKKLLQNVQGYVKPGRLTALMGASGAGKTTLLNALAQRINFGVVTGSFLVDGRPLPKSFQRATGFAEQMDIHEPTATVRESLRFSALLRQPKEVPLQEKYDYCEKIIDLLEMRSIAGATVGSAGSGLNQEQRKRLTIAVELASKPELLLFLDEPTSGLDSLAAFNIVRFLRRLTDAGQAVLCTIHQPSAVLFEHFDDLVLLQSGGQAVYNGPLGNDSKTLIEFFERNGGRRCSPHENPAEYMLEVIGAGDPDYDGQDWAEVWANSPESKQLQENIENVVGSRRNTQNEKINDDREYAMPLWTQITRVTERSFVSYWRSRDYIIGKMMLHIFTGLFNTFTFWHLGNSYIDMQSRLFSVFMTLTICPPLIQQLQPRFLHLRNLYQSRESKSKIYSWPAFVTSAILPELPYSIVAGSIYFNCWYWGVWFPRDSFRSAYVWMLLMQFEVYYIGFGQFIAALAPNELFASLLVPTFFTFIVAFCGVVVPYAALPHFWQSWMYWLTPFHYLLEGFVSAVTHDVAVDCLDKEQSYFSAPAGMTCEEYAGPYTRQAGGYVQDAGDGLCSYCQYSTGDQFSRGINIFYAHKWRNYGIFWGYIIFNFALVFFISWLHLHGIAGMKRWLSRRKTRNKETTQ</sequence>
<dbReference type="InterPro" id="IPR034001">
    <property type="entry name" value="ABCG_PDR_1"/>
</dbReference>
<dbReference type="InterPro" id="IPR027417">
    <property type="entry name" value="P-loop_NTPase"/>
</dbReference>
<evidence type="ECO:0000259" key="12">
    <source>
        <dbReference type="PROSITE" id="PS50893"/>
    </source>
</evidence>
<gene>
    <name evidence="13" type="ORF">N7452_008471</name>
</gene>
<dbReference type="GO" id="GO:0005886">
    <property type="term" value="C:plasma membrane"/>
    <property type="evidence" value="ECO:0007669"/>
    <property type="project" value="UniProtKB-SubCell"/>
</dbReference>
<reference evidence="13" key="1">
    <citation type="submission" date="2022-12" db="EMBL/GenBank/DDBJ databases">
        <authorList>
            <person name="Petersen C."/>
        </authorList>
    </citation>
    <scope>NUCLEOTIDE SEQUENCE</scope>
    <source>
        <strain evidence="13">IBT 35673</strain>
    </source>
</reference>
<evidence type="ECO:0000256" key="1">
    <source>
        <dbReference type="ARBA" id="ARBA00004651"/>
    </source>
</evidence>
<feature type="region of interest" description="Disordered" evidence="10">
    <location>
        <begin position="777"/>
        <end position="813"/>
    </location>
</feature>
<dbReference type="CDD" id="cd03233">
    <property type="entry name" value="ABCG_PDR_domain1"/>
    <property type="match status" value="1"/>
</dbReference>
<dbReference type="GO" id="GO:0140359">
    <property type="term" value="F:ABC-type transporter activity"/>
    <property type="evidence" value="ECO:0007669"/>
    <property type="project" value="InterPro"/>
</dbReference>
<keyword evidence="6" id="KW-0547">Nucleotide-binding</keyword>
<evidence type="ECO:0000256" key="2">
    <source>
        <dbReference type="ARBA" id="ARBA00006012"/>
    </source>
</evidence>
<feature type="transmembrane region" description="Helical" evidence="11">
    <location>
        <begin position="1186"/>
        <end position="1207"/>
    </location>
</feature>
<feature type="domain" description="ABC transporter" evidence="12">
    <location>
        <begin position="822"/>
        <end position="1064"/>
    </location>
</feature>
<comment type="subcellular location">
    <subcellularLocation>
        <location evidence="1">Cell membrane</location>
        <topology evidence="1">Multi-pass membrane protein</topology>
    </subcellularLocation>
</comment>
<dbReference type="InterPro" id="IPR013525">
    <property type="entry name" value="ABC2_TM"/>
</dbReference>
<evidence type="ECO:0000256" key="5">
    <source>
        <dbReference type="ARBA" id="ARBA00022692"/>
    </source>
</evidence>
<comment type="caution">
    <text evidence="13">The sequence shown here is derived from an EMBL/GenBank/DDBJ whole genome shotgun (WGS) entry which is preliminary data.</text>
</comment>
<dbReference type="Proteomes" id="UP001147695">
    <property type="component" value="Unassembled WGS sequence"/>
</dbReference>
<dbReference type="SMART" id="SM00382">
    <property type="entry name" value="AAA"/>
    <property type="match status" value="2"/>
</dbReference>
<dbReference type="FunFam" id="3.40.50.300:FF:002416">
    <property type="entry name" value="ABC multidrug transporter (Eurofung)"/>
    <property type="match status" value="1"/>
</dbReference>
<feature type="transmembrane region" description="Helical" evidence="11">
    <location>
        <begin position="595"/>
        <end position="613"/>
    </location>
</feature>
<dbReference type="InterPro" id="IPR029481">
    <property type="entry name" value="ABC_trans_N"/>
</dbReference>
<feature type="transmembrane region" description="Helical" evidence="11">
    <location>
        <begin position="560"/>
        <end position="583"/>
    </location>
</feature>
<feature type="transmembrane region" description="Helical" evidence="11">
    <location>
        <begin position="1162"/>
        <end position="1180"/>
    </location>
</feature>
<feature type="transmembrane region" description="Helical" evidence="11">
    <location>
        <begin position="1298"/>
        <end position="1324"/>
    </location>
</feature>
<dbReference type="Pfam" id="PF00005">
    <property type="entry name" value="ABC_tran"/>
    <property type="match status" value="2"/>
</dbReference>
<evidence type="ECO:0000313" key="13">
    <source>
        <dbReference type="EMBL" id="KAJ5328081.1"/>
    </source>
</evidence>
<feature type="region of interest" description="Disordered" evidence="10">
    <location>
        <begin position="1"/>
        <end position="62"/>
    </location>
</feature>
<reference evidence="13" key="2">
    <citation type="journal article" date="2023" name="IMA Fungus">
        <title>Comparative genomic study of the Penicillium genus elucidates a diverse pangenome and 15 lateral gene transfer events.</title>
        <authorList>
            <person name="Petersen C."/>
            <person name="Sorensen T."/>
            <person name="Nielsen M.R."/>
            <person name="Sondergaard T.E."/>
            <person name="Sorensen J.L."/>
            <person name="Fitzpatrick D.A."/>
            <person name="Frisvad J.C."/>
            <person name="Nielsen K.L."/>
        </authorList>
    </citation>
    <scope>NUCLEOTIDE SEQUENCE</scope>
    <source>
        <strain evidence="13">IBT 35673</strain>
    </source>
</reference>
<dbReference type="FunFam" id="3.40.50.300:FF:000054">
    <property type="entry name" value="ABC multidrug transporter atrF"/>
    <property type="match status" value="1"/>
</dbReference>
<evidence type="ECO:0000256" key="4">
    <source>
        <dbReference type="ARBA" id="ARBA00022475"/>
    </source>
</evidence>
<dbReference type="PROSITE" id="PS50893">
    <property type="entry name" value="ABC_TRANSPORTER_2"/>
    <property type="match status" value="2"/>
</dbReference>
<feature type="compositionally biased region" description="Polar residues" evidence="10">
    <location>
        <begin position="1"/>
        <end position="31"/>
    </location>
</feature>
<dbReference type="InterPro" id="IPR034003">
    <property type="entry name" value="ABCG_PDR_2"/>
</dbReference>
<dbReference type="Pfam" id="PF06422">
    <property type="entry name" value="PDR_CDR"/>
    <property type="match status" value="1"/>
</dbReference>
<dbReference type="GO" id="GO:0005524">
    <property type="term" value="F:ATP binding"/>
    <property type="evidence" value="ECO:0007669"/>
    <property type="project" value="UniProtKB-KW"/>
</dbReference>
<proteinExistence type="inferred from homology"/>
<keyword evidence="5 11" id="KW-0812">Transmembrane</keyword>
<evidence type="ECO:0000256" key="3">
    <source>
        <dbReference type="ARBA" id="ARBA00022448"/>
    </source>
</evidence>
<dbReference type="InterPro" id="IPR010929">
    <property type="entry name" value="PDR_CDR_ABC"/>
</dbReference>
<comment type="similarity">
    <text evidence="2">Belongs to the ABC transporter superfamily. ABCG family. PDR (TC 3.A.1.205) subfamily.</text>
</comment>
<dbReference type="Pfam" id="PF14510">
    <property type="entry name" value="ABC_trans_N"/>
    <property type="match status" value="1"/>
</dbReference>
<feature type="transmembrane region" description="Helical" evidence="11">
    <location>
        <begin position="485"/>
        <end position="506"/>
    </location>
</feature>
<keyword evidence="7" id="KW-0067">ATP-binding</keyword>
<dbReference type="InterPro" id="IPR043926">
    <property type="entry name" value="ABCG_dom"/>
</dbReference>
<dbReference type="InterPro" id="IPR003439">
    <property type="entry name" value="ABC_transporter-like_ATP-bd"/>
</dbReference>
<evidence type="ECO:0000256" key="8">
    <source>
        <dbReference type="ARBA" id="ARBA00022989"/>
    </source>
</evidence>
<dbReference type="EMBL" id="JAPZBQ010000005">
    <property type="protein sequence ID" value="KAJ5328081.1"/>
    <property type="molecule type" value="Genomic_DNA"/>
</dbReference>